<proteinExistence type="predicted"/>
<evidence type="ECO:0000313" key="1">
    <source>
        <dbReference type="EMBL" id="CQI96029.1"/>
    </source>
</evidence>
<reference evidence="1 2" key="1">
    <citation type="submission" date="2015-03" db="EMBL/GenBank/DDBJ databases">
        <authorList>
            <person name="Murphy D."/>
        </authorList>
    </citation>
    <scope>NUCLEOTIDE SEQUENCE [LARGE SCALE GENOMIC DNA]</scope>
    <source>
        <strain evidence="1 2">68/02</strain>
    </source>
</reference>
<gene>
    <name evidence="1" type="ORF">ERS008555_03517</name>
</gene>
<dbReference type="Proteomes" id="UP000042054">
    <property type="component" value="Unassembled WGS sequence"/>
</dbReference>
<evidence type="ECO:0000313" key="2">
    <source>
        <dbReference type="Proteomes" id="UP000042054"/>
    </source>
</evidence>
<dbReference type="AlphaFoldDB" id="A0A0U1HX06"/>
<name>A0A0U1HX06_YERRO</name>
<protein>
    <submittedName>
        <fullName evidence="1">Uncharacterized protein</fullName>
    </submittedName>
</protein>
<dbReference type="EMBL" id="CTKE01000022">
    <property type="protein sequence ID" value="CQI96029.1"/>
    <property type="molecule type" value="Genomic_DNA"/>
</dbReference>
<accession>A0A0U1HX06</accession>
<sequence length="71" mass="8141">MDKPSLEMQLRIKELLEKYPSFIFQQINSRLNKDGLMLSIRTIEENQQLTGADITMSNSVPCGKNLKSNLQ</sequence>
<organism evidence="1 2">
    <name type="scientific">Yersinia rohdei</name>
    <dbReference type="NCBI Taxonomy" id="29485"/>
    <lineage>
        <taxon>Bacteria</taxon>
        <taxon>Pseudomonadati</taxon>
        <taxon>Pseudomonadota</taxon>
        <taxon>Gammaproteobacteria</taxon>
        <taxon>Enterobacterales</taxon>
        <taxon>Yersiniaceae</taxon>
        <taxon>Yersinia</taxon>
    </lineage>
</organism>
<dbReference type="RefSeq" id="WP_050535353.1">
    <property type="nucleotide sequence ID" value="NZ_CABIHQ010000011.1"/>
</dbReference>